<keyword evidence="3" id="KW-0804">Transcription</keyword>
<dbReference type="InterPro" id="IPR000843">
    <property type="entry name" value="HTH_LacI"/>
</dbReference>
<dbReference type="Proteomes" id="UP000587760">
    <property type="component" value="Unassembled WGS sequence"/>
</dbReference>
<evidence type="ECO:0000256" key="1">
    <source>
        <dbReference type="ARBA" id="ARBA00023015"/>
    </source>
</evidence>
<dbReference type="SUPFAM" id="SSF47413">
    <property type="entry name" value="lambda repressor-like DNA-binding domains"/>
    <property type="match status" value="1"/>
</dbReference>
<dbReference type="InterPro" id="IPR046335">
    <property type="entry name" value="LacI/GalR-like_sensor"/>
</dbReference>
<dbReference type="InterPro" id="IPR010982">
    <property type="entry name" value="Lambda_DNA-bd_dom_sf"/>
</dbReference>
<dbReference type="RefSeq" id="WP_184746767.1">
    <property type="nucleotide sequence ID" value="NZ_JACHGJ010000003.1"/>
</dbReference>
<evidence type="ECO:0000259" key="5">
    <source>
        <dbReference type="PROSITE" id="PS50943"/>
    </source>
</evidence>
<reference evidence="6 7" key="1">
    <citation type="submission" date="2020-08" db="EMBL/GenBank/DDBJ databases">
        <title>Genomic Encyclopedia of Type Strains, Phase IV (KMG-IV): sequencing the most valuable type-strain genomes for metagenomic binning, comparative biology and taxonomic classification.</title>
        <authorList>
            <person name="Goeker M."/>
        </authorList>
    </citation>
    <scope>NUCLEOTIDE SEQUENCE [LARGE SCALE GENOMIC DNA]</scope>
    <source>
        <strain evidence="6 7">DSM 2461</strain>
    </source>
</reference>
<feature type="domain" description="HTH cro/C1-type" evidence="5">
    <location>
        <begin position="3"/>
        <end position="47"/>
    </location>
</feature>
<gene>
    <name evidence="6" type="ORF">HNR50_002171</name>
</gene>
<accession>A0A841RCX9</accession>
<proteinExistence type="predicted"/>
<protein>
    <submittedName>
        <fullName evidence="6">LacI family transcriptional regulator</fullName>
    </submittedName>
</protein>
<feature type="domain" description="HTH lacI-type" evidence="4">
    <location>
        <begin position="3"/>
        <end position="57"/>
    </location>
</feature>
<dbReference type="Pfam" id="PF13377">
    <property type="entry name" value="Peripla_BP_3"/>
    <property type="match status" value="1"/>
</dbReference>
<dbReference type="GO" id="GO:0000976">
    <property type="term" value="F:transcription cis-regulatory region binding"/>
    <property type="evidence" value="ECO:0007669"/>
    <property type="project" value="TreeGrafter"/>
</dbReference>
<dbReference type="Pfam" id="PF00356">
    <property type="entry name" value="LacI"/>
    <property type="match status" value="1"/>
</dbReference>
<dbReference type="SMART" id="SM00354">
    <property type="entry name" value="HTH_LACI"/>
    <property type="match status" value="1"/>
</dbReference>
<dbReference type="PANTHER" id="PTHR30146">
    <property type="entry name" value="LACI-RELATED TRANSCRIPTIONAL REPRESSOR"/>
    <property type="match status" value="1"/>
</dbReference>
<name>A0A841RCX9_9SPIO</name>
<dbReference type="CDD" id="cd01392">
    <property type="entry name" value="HTH_LacI"/>
    <property type="match status" value="1"/>
</dbReference>
<dbReference type="InterPro" id="IPR001387">
    <property type="entry name" value="Cro/C1-type_HTH"/>
</dbReference>
<dbReference type="InterPro" id="IPR028082">
    <property type="entry name" value="Peripla_BP_I"/>
</dbReference>
<dbReference type="CDD" id="cd06267">
    <property type="entry name" value="PBP1_LacI_sugar_binding-like"/>
    <property type="match status" value="1"/>
</dbReference>
<sequence length="336" mass="36793">MSITIKDVARESGVSISTVSKVINGSSRISSSTKEKVRAVMTELDYHPSSTARNLVRQRTGNICVVKGLGEGWDWSSNPYVYEILNGVEYRAGEEDYLLSIVNVRKDKPLMEQLEKYIFSRRIDGFLIFAGLAEKDLTDSLIRMNFPFVLIGDPGDGRDASWVDLNNTVAGHQATEELYSRGRRNFLCLREKKDKLISGKRLAGVRDFLNGHGLEKVGLTVKTVENGMEGGRDFALAAEKEIMNHDAVICCGSISASGLLSGLSSKGIAVPRDISIISFDRYPVSDLTDPPLSVIDMNLKELGDRCCSALLARIEDKGFSIQLTVSSSSFIPGGTV</sequence>
<comment type="caution">
    <text evidence="6">The sequence shown here is derived from an EMBL/GenBank/DDBJ whole genome shotgun (WGS) entry which is preliminary data.</text>
</comment>
<dbReference type="AlphaFoldDB" id="A0A841RCX9"/>
<evidence type="ECO:0000259" key="4">
    <source>
        <dbReference type="PROSITE" id="PS50932"/>
    </source>
</evidence>
<dbReference type="Gene3D" id="3.40.50.2300">
    <property type="match status" value="2"/>
</dbReference>
<keyword evidence="2" id="KW-0238">DNA-binding</keyword>
<dbReference type="Gene3D" id="1.10.260.40">
    <property type="entry name" value="lambda repressor-like DNA-binding domains"/>
    <property type="match status" value="1"/>
</dbReference>
<dbReference type="SUPFAM" id="SSF53822">
    <property type="entry name" value="Periplasmic binding protein-like I"/>
    <property type="match status" value="1"/>
</dbReference>
<keyword evidence="1" id="KW-0805">Transcription regulation</keyword>
<evidence type="ECO:0000256" key="3">
    <source>
        <dbReference type="ARBA" id="ARBA00023163"/>
    </source>
</evidence>
<keyword evidence="7" id="KW-1185">Reference proteome</keyword>
<dbReference type="PRINTS" id="PR00036">
    <property type="entry name" value="HTHLACI"/>
</dbReference>
<dbReference type="PANTHER" id="PTHR30146:SF109">
    <property type="entry name" value="HTH-TYPE TRANSCRIPTIONAL REGULATOR GALS"/>
    <property type="match status" value="1"/>
</dbReference>
<organism evidence="6 7">
    <name type="scientific">Spirochaeta isovalerica</name>
    <dbReference type="NCBI Taxonomy" id="150"/>
    <lineage>
        <taxon>Bacteria</taxon>
        <taxon>Pseudomonadati</taxon>
        <taxon>Spirochaetota</taxon>
        <taxon>Spirochaetia</taxon>
        <taxon>Spirochaetales</taxon>
        <taxon>Spirochaetaceae</taxon>
        <taxon>Spirochaeta</taxon>
    </lineage>
</organism>
<evidence type="ECO:0000256" key="2">
    <source>
        <dbReference type="ARBA" id="ARBA00023125"/>
    </source>
</evidence>
<dbReference type="EMBL" id="JACHGJ010000003">
    <property type="protein sequence ID" value="MBB6480508.1"/>
    <property type="molecule type" value="Genomic_DNA"/>
</dbReference>
<dbReference type="PROSITE" id="PS00356">
    <property type="entry name" value="HTH_LACI_1"/>
    <property type="match status" value="1"/>
</dbReference>
<dbReference type="PROSITE" id="PS50943">
    <property type="entry name" value="HTH_CROC1"/>
    <property type="match status" value="1"/>
</dbReference>
<dbReference type="GO" id="GO:0003700">
    <property type="term" value="F:DNA-binding transcription factor activity"/>
    <property type="evidence" value="ECO:0007669"/>
    <property type="project" value="TreeGrafter"/>
</dbReference>
<dbReference type="PROSITE" id="PS50932">
    <property type="entry name" value="HTH_LACI_2"/>
    <property type="match status" value="1"/>
</dbReference>
<evidence type="ECO:0000313" key="7">
    <source>
        <dbReference type="Proteomes" id="UP000587760"/>
    </source>
</evidence>
<evidence type="ECO:0000313" key="6">
    <source>
        <dbReference type="EMBL" id="MBB6480508.1"/>
    </source>
</evidence>